<gene>
    <name evidence="3" type="ORF">URODEC1_LOCUS39425</name>
</gene>
<keyword evidence="2" id="KW-0732">Signal</keyword>
<keyword evidence="1" id="KW-0378">Hydrolase</keyword>
<dbReference type="AlphaFoldDB" id="A0ABC8Z0F7"/>
<evidence type="ECO:0000256" key="2">
    <source>
        <dbReference type="SAM" id="SignalP"/>
    </source>
</evidence>
<reference evidence="3 4" key="2">
    <citation type="submission" date="2024-10" db="EMBL/GenBank/DDBJ databases">
        <authorList>
            <person name="Ryan C."/>
        </authorList>
    </citation>
    <scope>NUCLEOTIDE SEQUENCE [LARGE SCALE GENOMIC DNA]</scope>
</reference>
<organism evidence="3 4">
    <name type="scientific">Urochloa decumbens</name>
    <dbReference type="NCBI Taxonomy" id="240449"/>
    <lineage>
        <taxon>Eukaryota</taxon>
        <taxon>Viridiplantae</taxon>
        <taxon>Streptophyta</taxon>
        <taxon>Embryophyta</taxon>
        <taxon>Tracheophyta</taxon>
        <taxon>Spermatophyta</taxon>
        <taxon>Magnoliopsida</taxon>
        <taxon>Liliopsida</taxon>
        <taxon>Poales</taxon>
        <taxon>Poaceae</taxon>
        <taxon>PACMAD clade</taxon>
        <taxon>Panicoideae</taxon>
        <taxon>Panicodae</taxon>
        <taxon>Paniceae</taxon>
        <taxon>Melinidinae</taxon>
        <taxon>Urochloa</taxon>
    </lineage>
</organism>
<comment type="catalytic activity">
    <reaction evidence="1">
        <text>Endohydrolysis of the N-glycosidic bond at one specific adenosine on the 28S rRNA.</text>
        <dbReference type="EC" id="3.2.2.22"/>
    </reaction>
</comment>
<dbReference type="Pfam" id="PF00161">
    <property type="entry name" value="RIP"/>
    <property type="match status" value="1"/>
</dbReference>
<dbReference type="InterPro" id="IPR016138">
    <property type="entry name" value="Ribosome_inactivat_prot_sub1"/>
</dbReference>
<name>A0ABC8Z0F7_9POAL</name>
<keyword evidence="4" id="KW-1185">Reference proteome</keyword>
<dbReference type="PANTHER" id="PTHR33453:SF10">
    <property type="entry name" value="RRNA N-GLYCOSYLASE"/>
    <property type="match status" value="1"/>
</dbReference>
<sequence length="173" mass="18769">MELLRILLLVSLAFAPLAQAAPAAPTPATTKVYRVIFDLATDTYGSLYAKLNATLQGTNSPRYIPPDVRGKVVLAPRRDDFTSRPRAWLMVDVKIGQAHTILAIALDDLYLLGFRNSAGDWYTVQGFGGSILPCNSTTLPFEQNYFDLVGIPGSGTPGHMELYKVPLGNQSAV</sequence>
<feature type="chain" id="PRO_5044792814" description="rRNA N-glycosylase" evidence="2">
    <location>
        <begin position="21"/>
        <end position="173"/>
    </location>
</feature>
<evidence type="ECO:0000313" key="4">
    <source>
        <dbReference type="Proteomes" id="UP001497457"/>
    </source>
</evidence>
<dbReference type="EC" id="3.2.2.22" evidence="1"/>
<dbReference type="GO" id="GO:0006952">
    <property type="term" value="P:defense response"/>
    <property type="evidence" value="ECO:0007669"/>
    <property type="project" value="UniProtKB-KW"/>
</dbReference>
<comment type="similarity">
    <text evidence="1">Belongs to the ribosome-inactivating protein family.</text>
</comment>
<keyword evidence="1" id="KW-0800">Toxin</keyword>
<dbReference type="Proteomes" id="UP001497457">
    <property type="component" value="Chromosome 17b"/>
</dbReference>
<dbReference type="GO" id="GO:0090729">
    <property type="term" value="F:toxin activity"/>
    <property type="evidence" value="ECO:0007669"/>
    <property type="project" value="UniProtKB-KW"/>
</dbReference>
<evidence type="ECO:0000313" key="3">
    <source>
        <dbReference type="EMBL" id="CAL4952288.1"/>
    </source>
</evidence>
<protein>
    <recommendedName>
        <fullName evidence="1">rRNA N-glycosylase</fullName>
        <ecNumber evidence="1">3.2.2.22</ecNumber>
    </recommendedName>
</protein>
<dbReference type="EMBL" id="OZ075127">
    <property type="protein sequence ID" value="CAL4952288.1"/>
    <property type="molecule type" value="Genomic_DNA"/>
</dbReference>
<feature type="signal peptide" evidence="2">
    <location>
        <begin position="1"/>
        <end position="20"/>
    </location>
</feature>
<dbReference type="PANTHER" id="PTHR33453">
    <property type="match status" value="1"/>
</dbReference>
<dbReference type="Gene3D" id="3.40.420.10">
    <property type="entry name" value="Ricin (A subunit), domain 1"/>
    <property type="match status" value="1"/>
</dbReference>
<dbReference type="SUPFAM" id="SSF56371">
    <property type="entry name" value="Ribosome inactivating proteins (RIP)"/>
    <property type="match status" value="1"/>
</dbReference>
<keyword evidence="1" id="KW-0652">Protein synthesis inhibitor</keyword>
<reference evidence="4" key="1">
    <citation type="submission" date="2024-06" db="EMBL/GenBank/DDBJ databases">
        <authorList>
            <person name="Ryan C."/>
        </authorList>
    </citation>
    <scope>NUCLEOTIDE SEQUENCE [LARGE SCALE GENOMIC DNA]</scope>
</reference>
<evidence type="ECO:0000256" key="1">
    <source>
        <dbReference type="RuleBase" id="RU004915"/>
    </source>
</evidence>
<accession>A0ABC8Z0F7</accession>
<dbReference type="GO" id="GO:0017148">
    <property type="term" value="P:negative regulation of translation"/>
    <property type="evidence" value="ECO:0007669"/>
    <property type="project" value="UniProtKB-KW"/>
</dbReference>
<proteinExistence type="inferred from homology"/>
<keyword evidence="1" id="KW-0611">Plant defense</keyword>
<dbReference type="GO" id="GO:0030598">
    <property type="term" value="F:rRNA N-glycosylase activity"/>
    <property type="evidence" value="ECO:0007669"/>
    <property type="project" value="UniProtKB-EC"/>
</dbReference>
<dbReference type="InterPro" id="IPR036041">
    <property type="entry name" value="Ribosome-inact_prot_sf"/>
</dbReference>
<dbReference type="InterPro" id="IPR001574">
    <property type="entry name" value="Ribosome_inactivat_prot"/>
</dbReference>